<sequence>MKSSFSLARSTIASRCMLHLRIFPNRQPHDLGHPRNELVYVIYPLNHFPIMRINPGIGLLAGLSLASAPLLTLAITAKSPTTPVVTAKSCEMPNMAQPAARMRLYRDRLLGFTFEIPVNYRSVGVRNGAMIMNAASYHYFQCIQQNKIATEFPPVSVKVDIAPIQIRSAKLYDHVITAMPFMKSEGMEFTTTNFADRDALTYRQKNLLEGGMTHYVSFLSNDRHKLITLSGPAGGAEFEQALQTFRMK</sequence>
<gene>
    <name evidence="1" type="ORF">IQ266_21845</name>
</gene>
<dbReference type="Proteomes" id="UP000625316">
    <property type="component" value="Unassembled WGS sequence"/>
</dbReference>
<dbReference type="AlphaFoldDB" id="A0A928VQ14"/>
<reference evidence="1" key="1">
    <citation type="submission" date="2020-10" db="EMBL/GenBank/DDBJ databases">
        <authorList>
            <person name="Castelo-Branco R."/>
            <person name="Eusebio N."/>
            <person name="Adriana R."/>
            <person name="Vieira A."/>
            <person name="Brugerolle De Fraissinette N."/>
            <person name="Rezende De Castro R."/>
            <person name="Schneider M.P."/>
            <person name="Vasconcelos V."/>
            <person name="Leao P.N."/>
        </authorList>
    </citation>
    <scope>NUCLEOTIDE SEQUENCE</scope>
    <source>
        <strain evidence="1">LEGE 11480</strain>
    </source>
</reference>
<proteinExistence type="predicted"/>
<protein>
    <submittedName>
        <fullName evidence="1">Uncharacterized protein</fullName>
    </submittedName>
</protein>
<organism evidence="1 2">
    <name type="scientific">Romeriopsis navalis LEGE 11480</name>
    <dbReference type="NCBI Taxonomy" id="2777977"/>
    <lineage>
        <taxon>Bacteria</taxon>
        <taxon>Bacillati</taxon>
        <taxon>Cyanobacteriota</taxon>
        <taxon>Cyanophyceae</taxon>
        <taxon>Leptolyngbyales</taxon>
        <taxon>Leptolyngbyaceae</taxon>
        <taxon>Romeriopsis</taxon>
        <taxon>Romeriopsis navalis</taxon>
    </lineage>
</organism>
<name>A0A928VQ14_9CYAN</name>
<evidence type="ECO:0000313" key="2">
    <source>
        <dbReference type="Proteomes" id="UP000625316"/>
    </source>
</evidence>
<keyword evidence="2" id="KW-1185">Reference proteome</keyword>
<dbReference type="EMBL" id="JADEXQ010000102">
    <property type="protein sequence ID" value="MBE9032385.1"/>
    <property type="molecule type" value="Genomic_DNA"/>
</dbReference>
<evidence type="ECO:0000313" key="1">
    <source>
        <dbReference type="EMBL" id="MBE9032385.1"/>
    </source>
</evidence>
<accession>A0A928VQ14</accession>
<comment type="caution">
    <text evidence="1">The sequence shown here is derived from an EMBL/GenBank/DDBJ whole genome shotgun (WGS) entry which is preliminary data.</text>
</comment>
<dbReference type="RefSeq" id="WP_264327205.1">
    <property type="nucleotide sequence ID" value="NZ_JADEXQ010000102.1"/>
</dbReference>